<organism evidence="2 3">
    <name type="scientific">Paenibacillus tianjinensis</name>
    <dbReference type="NCBI Taxonomy" id="2810347"/>
    <lineage>
        <taxon>Bacteria</taxon>
        <taxon>Bacillati</taxon>
        <taxon>Bacillota</taxon>
        <taxon>Bacilli</taxon>
        <taxon>Bacillales</taxon>
        <taxon>Paenibacillaceae</taxon>
        <taxon>Paenibacillus</taxon>
    </lineage>
</organism>
<reference evidence="2 3" key="1">
    <citation type="submission" date="2021-02" db="EMBL/GenBank/DDBJ databases">
        <title>Paenibacillus tianjinensis sp. nov.</title>
        <authorList>
            <person name="Liu H."/>
        </authorList>
    </citation>
    <scope>NUCLEOTIDE SEQUENCE [LARGE SCALE GENOMIC DNA]</scope>
    <source>
        <strain evidence="2 3">TB2019</strain>
    </source>
</reference>
<protein>
    <submittedName>
        <fullName evidence="2">Uncharacterized protein</fullName>
    </submittedName>
</protein>
<evidence type="ECO:0000313" key="2">
    <source>
        <dbReference type="EMBL" id="QSF43465.1"/>
    </source>
</evidence>
<accession>A0ABX7LAJ5</accession>
<evidence type="ECO:0000313" key="3">
    <source>
        <dbReference type="Proteomes" id="UP000663452"/>
    </source>
</evidence>
<sequence length="385" mass="43999">MADYKITPNKKHGGKQFKNSFRFIGKVSQVSKKDESDSWIKQPIAKQYTTQSGKQRRLIQFEIETALSNRLRVELSGMEQKFAYPYSSTHKKSVTVDWADRNNKDKFPDNTYHPIEVDWDKCERLGKMIKADEWYEVRGNYSFEEFTKDDGSTTLFVKRNINSARPIVNGQIQQEDGTFQTVKHAGEEFDYVTDFSSPLFREVNYFSMQTGIRSTYQNEETKDTKVNGVFLDYGKERSEPKDVELIVYQTEVPEGKKSLADAFASLNTNDFIEVTGQDNNRATFAYVEVTEEIDSSDPFADVDDTQRVVRKERVTNGDKKGLEITGYVANSLMRDLLTEEEVKKTVAVTNDNPFGSNSTATDNPFGDDPFSSTKSSDPFSDDPFK</sequence>
<dbReference type="Proteomes" id="UP000663452">
    <property type="component" value="Chromosome"/>
</dbReference>
<dbReference type="RefSeq" id="WP_206101098.1">
    <property type="nucleotide sequence ID" value="NZ_CP070969.1"/>
</dbReference>
<feature type="region of interest" description="Disordered" evidence="1">
    <location>
        <begin position="346"/>
        <end position="385"/>
    </location>
</feature>
<evidence type="ECO:0000256" key="1">
    <source>
        <dbReference type="SAM" id="MobiDB-lite"/>
    </source>
</evidence>
<dbReference type="EMBL" id="CP070969">
    <property type="protein sequence ID" value="QSF43465.1"/>
    <property type="molecule type" value="Genomic_DNA"/>
</dbReference>
<gene>
    <name evidence="2" type="ORF">JRJ22_19570</name>
</gene>
<keyword evidence="3" id="KW-1185">Reference proteome</keyword>
<feature type="compositionally biased region" description="Polar residues" evidence="1">
    <location>
        <begin position="347"/>
        <end position="362"/>
    </location>
</feature>
<proteinExistence type="predicted"/>
<name>A0ABX7LAJ5_9BACL</name>